<evidence type="ECO:0000313" key="2">
    <source>
        <dbReference type="EMBL" id="TNN76051.1"/>
    </source>
</evidence>
<dbReference type="EMBL" id="SRLO01000097">
    <property type="protein sequence ID" value="TNN76051.1"/>
    <property type="molecule type" value="Genomic_DNA"/>
</dbReference>
<gene>
    <name evidence="2" type="ORF">EYF80_013814</name>
</gene>
<evidence type="ECO:0000256" key="1">
    <source>
        <dbReference type="SAM" id="MobiDB-lite"/>
    </source>
</evidence>
<proteinExistence type="predicted"/>
<feature type="compositionally biased region" description="Polar residues" evidence="1">
    <location>
        <begin position="59"/>
        <end position="70"/>
    </location>
</feature>
<feature type="region of interest" description="Disordered" evidence="1">
    <location>
        <begin position="23"/>
        <end position="92"/>
    </location>
</feature>
<feature type="compositionally biased region" description="Basic and acidic residues" evidence="1">
    <location>
        <begin position="27"/>
        <end position="50"/>
    </location>
</feature>
<reference evidence="2 3" key="1">
    <citation type="submission" date="2019-03" db="EMBL/GenBank/DDBJ databases">
        <title>First draft genome of Liparis tanakae, snailfish: a comprehensive survey of snailfish specific genes.</title>
        <authorList>
            <person name="Kim W."/>
            <person name="Song I."/>
            <person name="Jeong J.-H."/>
            <person name="Kim D."/>
            <person name="Kim S."/>
            <person name="Ryu S."/>
            <person name="Song J.Y."/>
            <person name="Lee S.K."/>
        </authorList>
    </citation>
    <scope>NUCLEOTIDE SEQUENCE [LARGE SCALE GENOMIC DNA]</scope>
    <source>
        <tissue evidence="2">Muscle</tissue>
    </source>
</reference>
<name>A0A4Z2IE66_9TELE</name>
<keyword evidence="3" id="KW-1185">Reference proteome</keyword>
<sequence>MGPVTAYYKLLKYDVLEYVQTTRRISSRGDRGSGGEASGHNEERQRERLYGVRPLSPYAPQQQRPENSPEQAPFGGNPQTRRPPAWLSLPAPGAWTLHHNGRGFGGTSVVHQQQVAWIIPLRDPPASSRVCDDLGASPSA</sequence>
<comment type="caution">
    <text evidence="2">The sequence shown here is derived from an EMBL/GenBank/DDBJ whole genome shotgun (WGS) entry which is preliminary data.</text>
</comment>
<dbReference type="Proteomes" id="UP000314294">
    <property type="component" value="Unassembled WGS sequence"/>
</dbReference>
<protein>
    <submittedName>
        <fullName evidence="2">Uncharacterized protein</fullName>
    </submittedName>
</protein>
<dbReference type="AlphaFoldDB" id="A0A4Z2IE66"/>
<accession>A0A4Z2IE66</accession>
<evidence type="ECO:0000313" key="3">
    <source>
        <dbReference type="Proteomes" id="UP000314294"/>
    </source>
</evidence>
<organism evidence="2 3">
    <name type="scientific">Liparis tanakae</name>
    <name type="common">Tanaka's snailfish</name>
    <dbReference type="NCBI Taxonomy" id="230148"/>
    <lineage>
        <taxon>Eukaryota</taxon>
        <taxon>Metazoa</taxon>
        <taxon>Chordata</taxon>
        <taxon>Craniata</taxon>
        <taxon>Vertebrata</taxon>
        <taxon>Euteleostomi</taxon>
        <taxon>Actinopterygii</taxon>
        <taxon>Neopterygii</taxon>
        <taxon>Teleostei</taxon>
        <taxon>Neoteleostei</taxon>
        <taxon>Acanthomorphata</taxon>
        <taxon>Eupercaria</taxon>
        <taxon>Perciformes</taxon>
        <taxon>Cottioidei</taxon>
        <taxon>Cottales</taxon>
        <taxon>Liparidae</taxon>
        <taxon>Liparis</taxon>
    </lineage>
</organism>